<dbReference type="eggNOG" id="COG0399">
    <property type="taxonomic scope" value="Bacteria"/>
</dbReference>
<dbReference type="EMBL" id="CP001101">
    <property type="protein sequence ID" value="ACE04884.1"/>
    <property type="molecule type" value="Genomic_DNA"/>
</dbReference>
<keyword evidence="1" id="KW-0689">Ribosomal protein</keyword>
<dbReference type="SUPFAM" id="SSF158446">
    <property type="entry name" value="IVS-encoded protein-like"/>
    <property type="match status" value="1"/>
</dbReference>
<dbReference type="AlphaFoldDB" id="B3EME5"/>
<dbReference type="InterPro" id="IPR012657">
    <property type="entry name" value="23S_rRNA-intervening_sequence"/>
</dbReference>
<dbReference type="HOGENOM" id="CLU_129874_0_0_10"/>
<dbReference type="KEGG" id="cpb:Cphamn1_1973"/>
<reference evidence="1" key="1">
    <citation type="submission" date="2008-06" db="EMBL/GenBank/DDBJ databases">
        <title>Complete sequence of Chlorobium phaeobacteroides BS1.</title>
        <authorList>
            <consortium name="US DOE Joint Genome Institute"/>
            <person name="Lucas S."/>
            <person name="Copeland A."/>
            <person name="Lapidus A."/>
            <person name="Glavina del Rio T."/>
            <person name="Dalin E."/>
            <person name="Tice H."/>
            <person name="Bruce D."/>
            <person name="Goodwin L."/>
            <person name="Pitluck S."/>
            <person name="Schmutz J."/>
            <person name="Larimer F."/>
            <person name="Land M."/>
            <person name="Hauser L."/>
            <person name="Kyrpides N."/>
            <person name="Ovchinnikova G."/>
            <person name="Li T."/>
            <person name="Liu Z."/>
            <person name="Zhao F."/>
            <person name="Overmann J."/>
            <person name="Bryant D.A."/>
            <person name="Richardson P."/>
        </authorList>
    </citation>
    <scope>NUCLEOTIDE SEQUENCE [LARGE SCALE GENOMIC DNA]</scope>
    <source>
        <strain evidence="1">BS1</strain>
    </source>
</reference>
<organism evidence="1">
    <name type="scientific">Chlorobium phaeobacteroides (strain BS1)</name>
    <dbReference type="NCBI Taxonomy" id="331678"/>
    <lineage>
        <taxon>Bacteria</taxon>
        <taxon>Pseudomonadati</taxon>
        <taxon>Chlorobiota</taxon>
        <taxon>Chlorobiia</taxon>
        <taxon>Chlorobiales</taxon>
        <taxon>Chlorobiaceae</taxon>
        <taxon>Chlorobium/Pelodictyon group</taxon>
        <taxon>Chlorobium</taxon>
    </lineage>
</organism>
<dbReference type="PANTHER" id="PTHR38471">
    <property type="entry name" value="FOUR HELIX BUNDLE PROTEIN"/>
    <property type="match status" value="1"/>
</dbReference>
<dbReference type="Pfam" id="PF05635">
    <property type="entry name" value="23S_rRNA_IVP"/>
    <property type="match status" value="1"/>
</dbReference>
<dbReference type="GO" id="GO:0005840">
    <property type="term" value="C:ribosome"/>
    <property type="evidence" value="ECO:0007669"/>
    <property type="project" value="UniProtKB-KW"/>
</dbReference>
<protein>
    <submittedName>
        <fullName evidence="1">S23 ribosomal protein</fullName>
    </submittedName>
</protein>
<accession>B3EME5</accession>
<evidence type="ECO:0000313" key="1">
    <source>
        <dbReference type="EMBL" id="ACE04884.1"/>
    </source>
</evidence>
<proteinExistence type="predicted"/>
<name>B3EME5_CHLPB</name>
<dbReference type="CDD" id="cd16377">
    <property type="entry name" value="23S_rRNA_IVP_like"/>
    <property type="match status" value="1"/>
</dbReference>
<dbReference type="OrthoDB" id="5515766at2"/>
<sequence length="122" mass="13774">MKVEKFEDLIAWKKARELTKEIYQVTGDGDFSRDFGLRDQIRRASVSIMSNLAEGFERGSSKEFHQYLVIAKASSAEVRSQLVVAFDVGYLDDKSFHALESKAQEVSRIIGGLRVSIAKQRS</sequence>
<dbReference type="InterPro" id="IPR036583">
    <property type="entry name" value="23S_rRNA_IVS_sf"/>
</dbReference>
<dbReference type="STRING" id="331678.Cphamn1_1973"/>
<gene>
    <name evidence="1" type="ordered locus">Cphamn1_1973</name>
</gene>
<dbReference type="Gene3D" id="1.20.1440.60">
    <property type="entry name" value="23S rRNA-intervening sequence"/>
    <property type="match status" value="1"/>
</dbReference>
<keyword evidence="1" id="KW-0687">Ribonucleoprotein</keyword>
<dbReference type="NCBIfam" id="TIGR02436">
    <property type="entry name" value="four helix bundle protein"/>
    <property type="match status" value="1"/>
</dbReference>
<dbReference type="PANTHER" id="PTHR38471:SF2">
    <property type="entry name" value="FOUR HELIX BUNDLE PROTEIN"/>
    <property type="match status" value="1"/>
</dbReference>